<keyword evidence="10" id="KW-0479">Metal-binding</keyword>
<dbReference type="GO" id="GO:0008270">
    <property type="term" value="F:zinc ion binding"/>
    <property type="evidence" value="ECO:0007669"/>
    <property type="project" value="InterPro"/>
</dbReference>
<evidence type="ECO:0000313" key="14">
    <source>
        <dbReference type="EMBL" id="CAI3951490.1"/>
    </source>
</evidence>
<evidence type="ECO:0000259" key="13">
    <source>
        <dbReference type="PROSITE" id="PS51747"/>
    </source>
</evidence>
<comment type="function">
    <text evidence="1">Converts 2,5-diamino-6-(ribosylamino)-4(3h)-pyrimidinone 5'-phosphate into 5-amino-6-(ribosylamino)-2,4(1h,3h)-pyrimidinedione 5'-phosphate.</text>
</comment>
<dbReference type="EMBL" id="CAMXCS010000004">
    <property type="protein sequence ID" value="CAI3951490.1"/>
    <property type="molecule type" value="Genomic_DNA"/>
</dbReference>
<evidence type="ECO:0000256" key="11">
    <source>
        <dbReference type="ARBA" id="ARBA00022833"/>
    </source>
</evidence>
<evidence type="ECO:0000256" key="3">
    <source>
        <dbReference type="ARBA" id="ARBA00004910"/>
    </source>
</evidence>
<dbReference type="GO" id="GO:0008835">
    <property type="term" value="F:diaminohydroxyphosphoribosylaminopyrimidine deaminase activity"/>
    <property type="evidence" value="ECO:0007669"/>
    <property type="project" value="UniProtKB-EC"/>
</dbReference>
<name>A0A9W4TNL7_9PROT</name>
<evidence type="ECO:0000256" key="9">
    <source>
        <dbReference type="ARBA" id="ARBA00022619"/>
    </source>
</evidence>
<dbReference type="InterPro" id="IPR002125">
    <property type="entry name" value="CMP_dCMP_dom"/>
</dbReference>
<dbReference type="SUPFAM" id="SSF53927">
    <property type="entry name" value="Cytidine deaminase-like"/>
    <property type="match status" value="1"/>
</dbReference>
<evidence type="ECO:0000313" key="15">
    <source>
        <dbReference type="EMBL" id="CAI3951506.1"/>
    </source>
</evidence>
<dbReference type="Proteomes" id="UP001154255">
    <property type="component" value="Unassembled WGS sequence"/>
</dbReference>
<dbReference type="Proteomes" id="UP001154259">
    <property type="component" value="Unassembled WGS sequence"/>
</dbReference>
<evidence type="ECO:0000256" key="1">
    <source>
        <dbReference type="ARBA" id="ARBA00002151"/>
    </source>
</evidence>
<dbReference type="GO" id="GO:0008703">
    <property type="term" value="F:5-amino-6-(5-phosphoribosylamino)uracil reductase activity"/>
    <property type="evidence" value="ECO:0007669"/>
    <property type="project" value="UniProtKB-EC"/>
</dbReference>
<dbReference type="EC" id="1.1.1.193" evidence="7"/>
<keyword evidence="12" id="KW-0511">Multifunctional enzyme</keyword>
<comment type="similarity">
    <text evidence="4">In the N-terminal section; belongs to the cytidine and deoxycytidylate deaminase family.</text>
</comment>
<protein>
    <recommendedName>
        <fullName evidence="8">Riboflavin biosynthesis protein RibD</fullName>
        <ecNumber evidence="7">1.1.1.193</ecNumber>
        <ecNumber evidence="6">3.5.4.26</ecNumber>
    </recommendedName>
</protein>
<dbReference type="InterPro" id="IPR002734">
    <property type="entry name" value="RibDG_C"/>
</dbReference>
<dbReference type="InterPro" id="IPR016193">
    <property type="entry name" value="Cytidine_deaminase-like"/>
</dbReference>
<dbReference type="InterPro" id="IPR024072">
    <property type="entry name" value="DHFR-like_dom_sf"/>
</dbReference>
<keyword evidence="17" id="KW-1185">Reference proteome</keyword>
<dbReference type="InterPro" id="IPR004794">
    <property type="entry name" value="Eubact_RibD"/>
</dbReference>
<keyword evidence="11" id="KW-0862">Zinc</keyword>
<dbReference type="GO" id="GO:0009231">
    <property type="term" value="P:riboflavin biosynthetic process"/>
    <property type="evidence" value="ECO:0007669"/>
    <property type="project" value="UniProtKB-KW"/>
</dbReference>
<dbReference type="EC" id="3.5.4.26" evidence="6"/>
<dbReference type="Gene3D" id="3.40.140.10">
    <property type="entry name" value="Cytidine Deaminase, domain 2"/>
    <property type="match status" value="1"/>
</dbReference>
<evidence type="ECO:0000256" key="10">
    <source>
        <dbReference type="ARBA" id="ARBA00022723"/>
    </source>
</evidence>
<feature type="domain" description="CMP/dCMP-type deaminase" evidence="13">
    <location>
        <begin position="75"/>
        <end position="199"/>
    </location>
</feature>
<dbReference type="PROSITE" id="PS51747">
    <property type="entry name" value="CYT_DCMP_DEAMINASES_2"/>
    <property type="match status" value="1"/>
</dbReference>
<dbReference type="Pfam" id="PF00383">
    <property type="entry name" value="dCMP_cyt_deam_1"/>
    <property type="match status" value="1"/>
</dbReference>
<dbReference type="Gene3D" id="3.40.430.10">
    <property type="entry name" value="Dihydrofolate Reductase, subunit A"/>
    <property type="match status" value="1"/>
</dbReference>
<evidence type="ECO:0000256" key="12">
    <source>
        <dbReference type="ARBA" id="ARBA00023268"/>
    </source>
</evidence>
<reference evidence="15" key="1">
    <citation type="submission" date="2022-10" db="EMBL/GenBank/DDBJ databases">
        <authorList>
            <person name="Botero Cardona J."/>
        </authorList>
    </citation>
    <scope>NUCLEOTIDE SEQUENCE</scope>
    <source>
        <strain evidence="15">LMG 31819</strain>
        <strain evidence="14">R-53529</strain>
    </source>
</reference>
<dbReference type="CDD" id="cd01284">
    <property type="entry name" value="Riboflavin_deaminase-reductase"/>
    <property type="match status" value="1"/>
</dbReference>
<keyword evidence="9" id="KW-0686">Riboflavin biosynthesis</keyword>
<evidence type="ECO:0000256" key="7">
    <source>
        <dbReference type="ARBA" id="ARBA00013173"/>
    </source>
</evidence>
<dbReference type="PROSITE" id="PS00903">
    <property type="entry name" value="CYT_DCMP_DEAMINASES_1"/>
    <property type="match status" value="1"/>
</dbReference>
<accession>A0A9W4TNL7</accession>
<evidence type="ECO:0000256" key="2">
    <source>
        <dbReference type="ARBA" id="ARBA00004882"/>
    </source>
</evidence>
<evidence type="ECO:0000313" key="16">
    <source>
        <dbReference type="Proteomes" id="UP001154255"/>
    </source>
</evidence>
<evidence type="ECO:0000256" key="4">
    <source>
        <dbReference type="ARBA" id="ARBA00005259"/>
    </source>
</evidence>
<evidence type="ECO:0000256" key="8">
    <source>
        <dbReference type="ARBA" id="ARBA00019930"/>
    </source>
</evidence>
<proteinExistence type="inferred from homology"/>
<comment type="caution">
    <text evidence="15">The sequence shown here is derived from an EMBL/GenBank/DDBJ whole genome shotgun (WGS) entry which is preliminary data.</text>
</comment>
<evidence type="ECO:0000256" key="5">
    <source>
        <dbReference type="ARBA" id="ARBA00007417"/>
    </source>
</evidence>
<comment type="similarity">
    <text evidence="5">In the C-terminal section; belongs to the HTP reductase family.</text>
</comment>
<comment type="pathway">
    <text evidence="2">Cofactor biosynthesis; riboflavin biosynthesis; 5-amino-6-(D-ribitylamino)uracil from GTP: step 2/4.</text>
</comment>
<organism evidence="15 16">
    <name type="scientific">Commensalibacter communis</name>
    <dbReference type="NCBI Taxonomy" id="2972786"/>
    <lineage>
        <taxon>Bacteria</taxon>
        <taxon>Pseudomonadati</taxon>
        <taxon>Pseudomonadota</taxon>
        <taxon>Alphaproteobacteria</taxon>
        <taxon>Acetobacterales</taxon>
        <taxon>Acetobacteraceae</taxon>
    </lineage>
</organism>
<gene>
    <name evidence="14" type="ORF">R53529_LOCUS1732</name>
    <name evidence="15" type="ORF">R53530_LOCUS1854</name>
</gene>
<dbReference type="InterPro" id="IPR016192">
    <property type="entry name" value="APOBEC/CMP_deaminase_Zn-bd"/>
</dbReference>
<evidence type="ECO:0000313" key="17">
    <source>
        <dbReference type="Proteomes" id="UP001154259"/>
    </source>
</evidence>
<dbReference type="NCBIfam" id="TIGR00326">
    <property type="entry name" value="eubact_ribD"/>
    <property type="match status" value="1"/>
</dbReference>
<evidence type="ECO:0000256" key="6">
    <source>
        <dbReference type="ARBA" id="ARBA00012766"/>
    </source>
</evidence>
<comment type="pathway">
    <text evidence="3">Cofactor biosynthesis; riboflavin biosynthesis; 5-amino-6-(D-ribitylamino)uracil from GTP: step 3/4.</text>
</comment>
<dbReference type="AlphaFoldDB" id="A0A9W4TNL7"/>
<sequence>MSAYISDDIRSSRFRCNSEADGHSPDEKERAGIVHRKLLRQPWHICPRASRAKDWFFIMQARIVSKLSEKADFSERIVNGFRRAIHEALQYVGRTAPNPPVGCAILDEQGDILTVAAHHQAGALHAEALALQQCKALGVWDKICDVIVTLEPCNHTGRTPPCSEALLKTPAKRIWIGVKDPNPYVAGAGHIRLHEGGKEVILLDEQSSEIAQYWHQQCVDLLAPFTKFMLEQKSWITVKQAMNMAGSMVPPKGQKTFTSQKSLTLAHQLRRGTEAIITGVNTIKMDIPSFTVRHVPDHPDVTRLLVICSQAKEKLEDALSEHYIKQAKTNGFSLLLCNDLERLPELLYAHKVMWAMVEAGPVLLQEFRQRQLWDEWLTIRQQAQGEDDVNIISKHSASPTRQLLSDAHFHIEKEDLCSLVS</sequence>
<dbReference type="SUPFAM" id="SSF53597">
    <property type="entry name" value="Dihydrofolate reductase-like"/>
    <property type="match status" value="1"/>
</dbReference>
<dbReference type="Pfam" id="PF01872">
    <property type="entry name" value="RibD_C"/>
    <property type="match status" value="1"/>
</dbReference>
<dbReference type="EMBL" id="CAMXCM010000006">
    <property type="protein sequence ID" value="CAI3951506.1"/>
    <property type="molecule type" value="Genomic_DNA"/>
</dbReference>